<evidence type="ECO:0000256" key="9">
    <source>
        <dbReference type="ARBA" id="ARBA00043149"/>
    </source>
</evidence>
<dbReference type="InterPro" id="IPR018484">
    <property type="entry name" value="FGGY_N"/>
</dbReference>
<keyword evidence="6 11" id="KW-0418">Kinase</keyword>
<dbReference type="EMBL" id="FOLO01000019">
    <property type="protein sequence ID" value="SFC81646.1"/>
    <property type="molecule type" value="Genomic_DNA"/>
</dbReference>
<feature type="domain" description="Carbohydrate kinase FGGY C-terminal" evidence="13">
    <location>
        <begin position="258"/>
        <end position="446"/>
    </location>
</feature>
<evidence type="ECO:0000259" key="12">
    <source>
        <dbReference type="Pfam" id="PF00370"/>
    </source>
</evidence>
<dbReference type="PROSITE" id="PS00933">
    <property type="entry name" value="FGGY_KINASES_1"/>
    <property type="match status" value="1"/>
</dbReference>
<dbReference type="GO" id="GO:0005829">
    <property type="term" value="C:cytosol"/>
    <property type="evidence" value="ECO:0007669"/>
    <property type="project" value="TreeGrafter"/>
</dbReference>
<evidence type="ECO:0000259" key="13">
    <source>
        <dbReference type="Pfam" id="PF02782"/>
    </source>
</evidence>
<evidence type="ECO:0000256" key="2">
    <source>
        <dbReference type="ARBA" id="ARBA00009156"/>
    </source>
</evidence>
<feature type="domain" description="Carbohydrate kinase FGGY N-terminal" evidence="12">
    <location>
        <begin position="1"/>
        <end position="248"/>
    </location>
</feature>
<evidence type="ECO:0000256" key="5">
    <source>
        <dbReference type="ARBA" id="ARBA00022741"/>
    </source>
</evidence>
<dbReference type="EC" id="2.7.1.30" evidence="3"/>
<proteinExistence type="inferred from homology"/>
<evidence type="ECO:0000256" key="8">
    <source>
        <dbReference type="ARBA" id="ARBA00022840"/>
    </source>
</evidence>
<evidence type="ECO:0000256" key="1">
    <source>
        <dbReference type="ARBA" id="ARBA00005190"/>
    </source>
</evidence>
<comment type="similarity">
    <text evidence="2 11">Belongs to the FGGY kinase family.</text>
</comment>
<dbReference type="InterPro" id="IPR000577">
    <property type="entry name" value="Carb_kinase_FGGY"/>
</dbReference>
<dbReference type="Pfam" id="PF00370">
    <property type="entry name" value="FGGY_N"/>
    <property type="match status" value="1"/>
</dbReference>
<evidence type="ECO:0000313" key="15">
    <source>
        <dbReference type="Proteomes" id="UP000198862"/>
    </source>
</evidence>
<comment type="pathway">
    <text evidence="1">Polyol metabolism; glycerol degradation via glycerol kinase pathway; sn-glycerol 3-phosphate from glycerol: step 1/1.</text>
</comment>
<dbReference type="GO" id="GO:0019563">
    <property type="term" value="P:glycerol catabolic process"/>
    <property type="evidence" value="ECO:0007669"/>
    <property type="project" value="TreeGrafter"/>
</dbReference>
<evidence type="ECO:0000256" key="6">
    <source>
        <dbReference type="ARBA" id="ARBA00022777"/>
    </source>
</evidence>
<keyword evidence="5" id="KW-0547">Nucleotide-binding</keyword>
<gene>
    <name evidence="14" type="ORF">SAMN02745724_02609</name>
</gene>
<dbReference type="NCBIfam" id="NF000756">
    <property type="entry name" value="PRK00047.1"/>
    <property type="match status" value="1"/>
</dbReference>
<sequence>MILAIDQGTTGTTVVIYNLQGQFLAKSHNEFSQIYPHPSWVEHDAEEIWQNTLSTIKQVLIKTDTSYHAITCIGITNQRETTVLWDKTTGKPVHNAIVWQCRRSTDICNKIKKSGKSDWIQQKTGLVVDAYFSATKIKWLFENSPEVNTLAEQDKLAFGTIDSWLIWKLTGGQHHVTDHTNASRTMLYNIHDQTWDQELLSYFSLPKSILPTIQNSASCFGKTCKTLFSGNAIPITGVAGDQQSALFGQRCINSGQVKNTYGTGCFMLMYTGNNNSISKNGLLTTIACNEKGQPAYALEGSVFIAGAAIQWLRDQLQLITHASETEHIANSIQDTQGVYFVPAFTGLGAPHWDMDARGAITGLTRGSGKNEIIRATLESIAYQTYDVLTLMQSESGISIKSMHVDGGACNNAFLMQFQADLLNIELVRPENIESTALGAILLAGIGANIWSHNAIPKNIYKVDEIFTTTMQFTQRKKLIRGWNKAIEQVKN</sequence>
<keyword evidence="4 11" id="KW-0808">Transferase</keyword>
<dbReference type="STRING" id="1123010.SAMN02745724_02609"/>
<reference evidence="14 15" key="1">
    <citation type="submission" date="2016-10" db="EMBL/GenBank/DDBJ databases">
        <authorList>
            <person name="de Groot N.N."/>
        </authorList>
    </citation>
    <scope>NUCLEOTIDE SEQUENCE [LARGE SCALE GENOMIC DNA]</scope>
    <source>
        <strain evidence="14 15">DSM 6059</strain>
    </source>
</reference>
<evidence type="ECO:0000256" key="4">
    <source>
        <dbReference type="ARBA" id="ARBA00022679"/>
    </source>
</evidence>
<dbReference type="PANTHER" id="PTHR10196:SF69">
    <property type="entry name" value="GLYCEROL KINASE"/>
    <property type="match status" value="1"/>
</dbReference>
<dbReference type="PROSITE" id="PS00445">
    <property type="entry name" value="FGGY_KINASES_2"/>
    <property type="match status" value="1"/>
</dbReference>
<dbReference type="PIRSF" id="PIRSF000538">
    <property type="entry name" value="GlpK"/>
    <property type="match status" value="1"/>
</dbReference>
<keyword evidence="8" id="KW-0067">ATP-binding</keyword>
<dbReference type="AlphaFoldDB" id="A0A1I1M9C1"/>
<comment type="catalytic activity">
    <reaction evidence="10">
        <text>glycerol + ATP = sn-glycerol 3-phosphate + ADP + H(+)</text>
        <dbReference type="Rhea" id="RHEA:21644"/>
        <dbReference type="ChEBI" id="CHEBI:15378"/>
        <dbReference type="ChEBI" id="CHEBI:17754"/>
        <dbReference type="ChEBI" id="CHEBI:30616"/>
        <dbReference type="ChEBI" id="CHEBI:57597"/>
        <dbReference type="ChEBI" id="CHEBI:456216"/>
        <dbReference type="EC" id="2.7.1.30"/>
    </reaction>
</comment>
<evidence type="ECO:0000256" key="11">
    <source>
        <dbReference type="RuleBase" id="RU003733"/>
    </source>
</evidence>
<dbReference type="Gene3D" id="3.30.420.40">
    <property type="match status" value="2"/>
</dbReference>
<dbReference type="Pfam" id="PF02782">
    <property type="entry name" value="FGGY_C"/>
    <property type="match status" value="1"/>
</dbReference>
<dbReference type="FunFam" id="3.30.420.40:FF:000008">
    <property type="entry name" value="Glycerol kinase"/>
    <property type="match status" value="1"/>
</dbReference>
<dbReference type="InterPro" id="IPR005999">
    <property type="entry name" value="Glycerol_kin"/>
</dbReference>
<dbReference type="GO" id="GO:0004370">
    <property type="term" value="F:glycerol kinase activity"/>
    <property type="evidence" value="ECO:0007669"/>
    <property type="project" value="UniProtKB-EC"/>
</dbReference>
<dbReference type="GO" id="GO:0005524">
    <property type="term" value="F:ATP binding"/>
    <property type="evidence" value="ECO:0007669"/>
    <property type="project" value="UniProtKB-KW"/>
</dbReference>
<dbReference type="FunFam" id="3.30.420.40:FF:000007">
    <property type="entry name" value="Glycerol kinase"/>
    <property type="match status" value="1"/>
</dbReference>
<dbReference type="InterPro" id="IPR043129">
    <property type="entry name" value="ATPase_NBD"/>
</dbReference>
<evidence type="ECO:0000256" key="3">
    <source>
        <dbReference type="ARBA" id="ARBA00012099"/>
    </source>
</evidence>
<protein>
    <recommendedName>
        <fullName evidence="3">glycerol kinase</fullName>
        <ecNumber evidence="3">2.7.1.30</ecNumber>
    </recommendedName>
    <alternativeName>
        <fullName evidence="9">ATP:glycerol 3-phosphotransferase</fullName>
    </alternativeName>
</protein>
<dbReference type="PANTHER" id="PTHR10196">
    <property type="entry name" value="SUGAR KINASE"/>
    <property type="match status" value="1"/>
</dbReference>
<dbReference type="SUPFAM" id="SSF53067">
    <property type="entry name" value="Actin-like ATPase domain"/>
    <property type="match status" value="2"/>
</dbReference>
<dbReference type="CDD" id="cd07786">
    <property type="entry name" value="FGGY_EcGK_like"/>
    <property type="match status" value="1"/>
</dbReference>
<dbReference type="InterPro" id="IPR018483">
    <property type="entry name" value="Carb_kinase_FGGY_CS"/>
</dbReference>
<dbReference type="Proteomes" id="UP000198862">
    <property type="component" value="Unassembled WGS sequence"/>
</dbReference>
<dbReference type="GO" id="GO:0006072">
    <property type="term" value="P:glycerol-3-phosphate metabolic process"/>
    <property type="evidence" value="ECO:0007669"/>
    <property type="project" value="InterPro"/>
</dbReference>
<evidence type="ECO:0000313" key="14">
    <source>
        <dbReference type="EMBL" id="SFC81646.1"/>
    </source>
</evidence>
<accession>A0A1I1M9C1</accession>
<dbReference type="OrthoDB" id="9805576at2"/>
<evidence type="ECO:0000256" key="10">
    <source>
        <dbReference type="ARBA" id="ARBA00052101"/>
    </source>
</evidence>
<keyword evidence="15" id="KW-1185">Reference proteome</keyword>
<dbReference type="InterPro" id="IPR018485">
    <property type="entry name" value="FGGY_C"/>
</dbReference>
<keyword evidence="7" id="KW-0319">Glycerol metabolism</keyword>
<dbReference type="NCBIfam" id="TIGR01311">
    <property type="entry name" value="glycerol_kin"/>
    <property type="match status" value="1"/>
</dbReference>
<name>A0A1I1M9C1_9GAMM</name>
<organism evidence="14 15">
    <name type="scientific">Pseudoalteromonas denitrificans DSM 6059</name>
    <dbReference type="NCBI Taxonomy" id="1123010"/>
    <lineage>
        <taxon>Bacteria</taxon>
        <taxon>Pseudomonadati</taxon>
        <taxon>Pseudomonadota</taxon>
        <taxon>Gammaproteobacteria</taxon>
        <taxon>Alteromonadales</taxon>
        <taxon>Pseudoalteromonadaceae</taxon>
        <taxon>Pseudoalteromonas</taxon>
    </lineage>
</organism>
<evidence type="ECO:0000256" key="7">
    <source>
        <dbReference type="ARBA" id="ARBA00022798"/>
    </source>
</evidence>
<dbReference type="RefSeq" id="WP_091984488.1">
    <property type="nucleotide sequence ID" value="NZ_FOLO01000019.1"/>
</dbReference>